<proteinExistence type="inferred from homology"/>
<keyword evidence="4 10" id="KW-0812">Transmembrane</keyword>
<dbReference type="InterPro" id="IPR036318">
    <property type="entry name" value="FAD-bd_PCMH-like_sf"/>
</dbReference>
<evidence type="ECO:0000256" key="8">
    <source>
        <dbReference type="ARBA" id="ARBA00023136"/>
    </source>
</evidence>
<feature type="domain" description="CBS" evidence="12">
    <location>
        <begin position="203"/>
        <end position="262"/>
    </location>
</feature>
<evidence type="ECO:0000259" key="13">
    <source>
        <dbReference type="PROSITE" id="PS51846"/>
    </source>
</evidence>
<dbReference type="Gene3D" id="3.30.465.10">
    <property type="match status" value="1"/>
</dbReference>
<dbReference type="SMART" id="SM01091">
    <property type="entry name" value="CorC_HlyC"/>
    <property type="match status" value="1"/>
</dbReference>
<comment type="subcellular location">
    <subcellularLocation>
        <location evidence="1">Cell membrane</location>
        <topology evidence="1">Multi-pass membrane protein</topology>
    </subcellularLocation>
</comment>
<dbReference type="PROSITE" id="PS51371">
    <property type="entry name" value="CBS"/>
    <property type="match status" value="2"/>
</dbReference>
<evidence type="ECO:0000256" key="2">
    <source>
        <dbReference type="ARBA" id="ARBA00006337"/>
    </source>
</evidence>
<dbReference type="Pfam" id="PF00571">
    <property type="entry name" value="CBS"/>
    <property type="match status" value="2"/>
</dbReference>
<feature type="transmembrane region" description="Helical" evidence="11">
    <location>
        <begin position="59"/>
        <end position="81"/>
    </location>
</feature>
<evidence type="ECO:0000256" key="4">
    <source>
        <dbReference type="ARBA" id="ARBA00022692"/>
    </source>
</evidence>
<evidence type="ECO:0000256" key="7">
    <source>
        <dbReference type="ARBA" id="ARBA00023122"/>
    </source>
</evidence>
<comment type="similarity">
    <text evidence="2">Belongs to the UPF0053 family.</text>
</comment>
<dbReference type="PANTHER" id="PTHR22777">
    <property type="entry name" value="HEMOLYSIN-RELATED"/>
    <property type="match status" value="1"/>
</dbReference>
<keyword evidence="7 9" id="KW-0129">CBS domain</keyword>
<dbReference type="InterPro" id="IPR044751">
    <property type="entry name" value="Ion_transp-like_CBS"/>
</dbReference>
<dbReference type="InterPro" id="IPR046342">
    <property type="entry name" value="CBS_dom_sf"/>
</dbReference>
<dbReference type="SUPFAM" id="SSF56176">
    <property type="entry name" value="FAD-binding/transporter-associated domain-like"/>
    <property type="match status" value="1"/>
</dbReference>
<organism evidence="14 15">
    <name type="scientific">Microbacterium testaceum (strain StLB037)</name>
    <dbReference type="NCBI Taxonomy" id="979556"/>
    <lineage>
        <taxon>Bacteria</taxon>
        <taxon>Bacillati</taxon>
        <taxon>Actinomycetota</taxon>
        <taxon>Actinomycetes</taxon>
        <taxon>Micrococcales</taxon>
        <taxon>Microbacteriaceae</taxon>
        <taxon>Microbacterium</taxon>
    </lineage>
</organism>
<keyword evidence="8 10" id="KW-0472">Membrane</keyword>
<keyword evidence="5" id="KW-0677">Repeat</keyword>
<feature type="domain" description="CBS" evidence="12">
    <location>
        <begin position="271"/>
        <end position="328"/>
    </location>
</feature>
<dbReference type="PROSITE" id="PS51846">
    <property type="entry name" value="CNNM"/>
    <property type="match status" value="1"/>
</dbReference>
<dbReference type="InterPro" id="IPR000644">
    <property type="entry name" value="CBS_dom"/>
</dbReference>
<name>A0A1H0NXR7_MICTS</name>
<evidence type="ECO:0000256" key="9">
    <source>
        <dbReference type="PROSITE-ProRule" id="PRU00703"/>
    </source>
</evidence>
<protein>
    <submittedName>
        <fullName evidence="14">Hemolysin, contains CBS domains</fullName>
    </submittedName>
</protein>
<feature type="domain" description="CNNM transmembrane" evidence="13">
    <location>
        <begin position="1"/>
        <end position="184"/>
    </location>
</feature>
<evidence type="ECO:0000256" key="11">
    <source>
        <dbReference type="SAM" id="Phobius"/>
    </source>
</evidence>
<accession>A0A1H0NXR7</accession>
<dbReference type="GO" id="GO:0005886">
    <property type="term" value="C:plasma membrane"/>
    <property type="evidence" value="ECO:0007669"/>
    <property type="project" value="UniProtKB-SubCell"/>
</dbReference>
<dbReference type="SUPFAM" id="SSF54631">
    <property type="entry name" value="CBS-domain pair"/>
    <property type="match status" value="1"/>
</dbReference>
<dbReference type="EMBL" id="FNJN01000003">
    <property type="protein sequence ID" value="SDO97429.1"/>
    <property type="molecule type" value="Genomic_DNA"/>
</dbReference>
<reference evidence="14 15" key="1">
    <citation type="submission" date="2016-10" db="EMBL/GenBank/DDBJ databases">
        <authorList>
            <person name="de Groot N.N."/>
        </authorList>
    </citation>
    <scope>NUCLEOTIDE SEQUENCE [LARGE SCALE GENOMIC DNA]</scope>
    <source>
        <strain evidence="14 15">StLB037</strain>
    </source>
</reference>
<keyword evidence="3" id="KW-1003">Cell membrane</keyword>
<gene>
    <name evidence="14" type="ORF">SAMN04487788_1613</name>
</gene>
<evidence type="ECO:0000256" key="3">
    <source>
        <dbReference type="ARBA" id="ARBA00022475"/>
    </source>
</evidence>
<evidence type="ECO:0000259" key="12">
    <source>
        <dbReference type="PROSITE" id="PS51371"/>
    </source>
</evidence>
<dbReference type="FunFam" id="3.10.580.10:FF:000002">
    <property type="entry name" value="Magnesium/cobalt efflux protein CorC"/>
    <property type="match status" value="1"/>
</dbReference>
<evidence type="ECO:0000256" key="10">
    <source>
        <dbReference type="PROSITE-ProRule" id="PRU01193"/>
    </source>
</evidence>
<dbReference type="CDD" id="cd04590">
    <property type="entry name" value="CBS_pair_CorC_HlyC_assoc"/>
    <property type="match status" value="1"/>
</dbReference>
<dbReference type="SMART" id="SM00116">
    <property type="entry name" value="CBS"/>
    <property type="match status" value="2"/>
</dbReference>
<dbReference type="InterPro" id="IPR005170">
    <property type="entry name" value="Transptr-assoc_dom"/>
</dbReference>
<sequence>MTEALLLVAAFLLVAFGGLMAAFEAALGVTSRVDLIELGSGGRNARALRRIGDDTNAHVTAVSFIRVLAETTAAVLVAAAFMLIFDNILLAVLAAAVLMTGISFVAVGASPRSVGRQHARGLLRGGAPVIRGMRILLGPLAHGLVAVGNRVTPGVAHSTSFASEEQLLSIIDEAAENELIEEDDRELIHSVFDFTDRYVREVMVPRTDMVSVDATATSREALALFLEKGVSRIPLADDEADDVVGVLYLKDLVQFGFRDEAGWRDAPIRRIARPAVFVPESMKAETLLQQMKKDAVHVCLVVDEYGGVAGLVTLEDLIEELVGEIADEYDAPSTEIVELPDGRYRVNARLGLDEVGDLFGLELDDEDVDSIGGLLGKALGRIPQPGATAEHSGLVMTGGASRGRNRGIATVIVERAETMDDEDVEADASSRERNDR</sequence>
<dbReference type="InterPro" id="IPR002550">
    <property type="entry name" value="CNNM"/>
</dbReference>
<dbReference type="Pfam" id="PF01595">
    <property type="entry name" value="CNNM"/>
    <property type="match status" value="1"/>
</dbReference>
<evidence type="ECO:0000256" key="6">
    <source>
        <dbReference type="ARBA" id="ARBA00022989"/>
    </source>
</evidence>
<keyword evidence="6 10" id="KW-1133">Transmembrane helix</keyword>
<dbReference type="PANTHER" id="PTHR22777:SF32">
    <property type="entry name" value="UPF0053 INNER MEMBRANE PROTEIN YFJD"/>
    <property type="match status" value="1"/>
</dbReference>
<dbReference type="InterPro" id="IPR016169">
    <property type="entry name" value="FAD-bd_PCMH_sub2"/>
</dbReference>
<dbReference type="AlphaFoldDB" id="A0A1H0NXR7"/>
<evidence type="ECO:0000256" key="5">
    <source>
        <dbReference type="ARBA" id="ARBA00022737"/>
    </source>
</evidence>
<dbReference type="Gene3D" id="3.10.580.10">
    <property type="entry name" value="CBS-domain"/>
    <property type="match status" value="1"/>
</dbReference>
<dbReference type="Proteomes" id="UP000186456">
    <property type="component" value="Unassembled WGS sequence"/>
</dbReference>
<feature type="transmembrane region" description="Helical" evidence="11">
    <location>
        <begin position="88"/>
        <end position="109"/>
    </location>
</feature>
<dbReference type="GO" id="GO:0050660">
    <property type="term" value="F:flavin adenine dinucleotide binding"/>
    <property type="evidence" value="ECO:0007669"/>
    <property type="project" value="InterPro"/>
</dbReference>
<dbReference type="RefSeq" id="WP_074695012.1">
    <property type="nucleotide sequence ID" value="NZ_FNJN01000003.1"/>
</dbReference>
<evidence type="ECO:0000313" key="14">
    <source>
        <dbReference type="EMBL" id="SDO97429.1"/>
    </source>
</evidence>
<evidence type="ECO:0000256" key="1">
    <source>
        <dbReference type="ARBA" id="ARBA00004651"/>
    </source>
</evidence>
<evidence type="ECO:0000313" key="15">
    <source>
        <dbReference type="Proteomes" id="UP000186456"/>
    </source>
</evidence>
<dbReference type="Pfam" id="PF03471">
    <property type="entry name" value="CorC_HlyC"/>
    <property type="match status" value="1"/>
</dbReference>